<comment type="catalytic activity">
    <reaction evidence="6">
        <text>shikimate + NADP(+) = 3-dehydroshikimate + NADPH + H(+)</text>
        <dbReference type="Rhea" id="RHEA:17737"/>
        <dbReference type="ChEBI" id="CHEBI:15378"/>
        <dbReference type="ChEBI" id="CHEBI:16630"/>
        <dbReference type="ChEBI" id="CHEBI:36208"/>
        <dbReference type="ChEBI" id="CHEBI:57783"/>
        <dbReference type="ChEBI" id="CHEBI:58349"/>
        <dbReference type="EC" id="1.1.1.25"/>
    </reaction>
</comment>
<keyword evidence="5" id="KW-0057">Aromatic amino acid biosynthesis</keyword>
<dbReference type="PANTHER" id="PTHR21089:SF1">
    <property type="entry name" value="BIFUNCTIONAL 3-DEHYDROQUINATE DEHYDRATASE_SHIKIMATE DEHYDROGENASE, CHLOROPLASTIC"/>
    <property type="match status" value="1"/>
</dbReference>
<dbReference type="GO" id="GO:0004764">
    <property type="term" value="F:shikimate 3-dehydrogenase (NADP+) activity"/>
    <property type="evidence" value="ECO:0007669"/>
    <property type="project" value="UniProtKB-EC"/>
</dbReference>
<protein>
    <recommendedName>
        <fullName evidence="2">shikimate dehydrogenase (NADP(+))</fullName>
        <ecNumber evidence="2">1.1.1.25</ecNumber>
    </recommendedName>
</protein>
<reference evidence="9 10" key="1">
    <citation type="submission" date="2019-11" db="EMBL/GenBank/DDBJ databases">
        <authorList>
            <person name="Zhang X.Y."/>
        </authorList>
    </citation>
    <scope>NUCLEOTIDE SEQUENCE [LARGE SCALE GENOMIC DNA]</scope>
    <source>
        <strain evidence="9 10">C176</strain>
    </source>
</reference>
<dbReference type="InterPro" id="IPR006151">
    <property type="entry name" value="Shikm_DH/Glu-tRNA_Rdtase"/>
</dbReference>
<dbReference type="SUPFAM" id="SSF53223">
    <property type="entry name" value="Aminoacid dehydrogenase-like, N-terminal domain"/>
    <property type="match status" value="1"/>
</dbReference>
<comment type="caution">
    <text evidence="9">The sequence shown here is derived from an EMBL/GenBank/DDBJ whole genome shotgun (WGS) entry which is preliminary data.</text>
</comment>
<dbReference type="InterPro" id="IPR013708">
    <property type="entry name" value="Shikimate_DH-bd_N"/>
</dbReference>
<evidence type="ECO:0000313" key="10">
    <source>
        <dbReference type="Proteomes" id="UP000433788"/>
    </source>
</evidence>
<feature type="domain" description="Shikimate dehydrogenase substrate binding N-terminal" evidence="8">
    <location>
        <begin position="12"/>
        <end position="95"/>
    </location>
</feature>
<dbReference type="GO" id="GO:0050661">
    <property type="term" value="F:NADP binding"/>
    <property type="evidence" value="ECO:0007669"/>
    <property type="project" value="TreeGrafter"/>
</dbReference>
<dbReference type="EMBL" id="WJPP01000001">
    <property type="protein sequence ID" value="MRH77156.1"/>
    <property type="molecule type" value="Genomic_DNA"/>
</dbReference>
<dbReference type="RefSeq" id="WP_153718233.1">
    <property type="nucleotide sequence ID" value="NZ_WJPP01000001.1"/>
</dbReference>
<organism evidence="9 10">
    <name type="scientific">Spiribacter salilacus</name>
    <dbReference type="NCBI Taxonomy" id="2664894"/>
    <lineage>
        <taxon>Bacteria</taxon>
        <taxon>Pseudomonadati</taxon>
        <taxon>Pseudomonadota</taxon>
        <taxon>Gammaproteobacteria</taxon>
        <taxon>Chromatiales</taxon>
        <taxon>Ectothiorhodospiraceae</taxon>
        <taxon>Spiribacter</taxon>
    </lineage>
</organism>
<evidence type="ECO:0000256" key="1">
    <source>
        <dbReference type="ARBA" id="ARBA00004871"/>
    </source>
</evidence>
<evidence type="ECO:0000259" key="8">
    <source>
        <dbReference type="Pfam" id="PF08501"/>
    </source>
</evidence>
<comment type="pathway">
    <text evidence="1">Metabolic intermediate biosynthesis; chorismate biosynthesis; chorismate from D-erythrose 4-phosphate and phosphoenolpyruvate: step 4/7.</text>
</comment>
<accession>A0A6N7QKZ9</accession>
<feature type="domain" description="Quinate/shikimate 5-dehydrogenase/glutamyl-tRNA reductase" evidence="7">
    <location>
        <begin position="124"/>
        <end position="174"/>
    </location>
</feature>
<dbReference type="GO" id="GO:0009423">
    <property type="term" value="P:chorismate biosynthetic process"/>
    <property type="evidence" value="ECO:0007669"/>
    <property type="project" value="UniProtKB-UniPathway"/>
</dbReference>
<dbReference type="InterPro" id="IPR022893">
    <property type="entry name" value="Shikimate_DH_fam"/>
</dbReference>
<evidence type="ECO:0000256" key="6">
    <source>
        <dbReference type="ARBA" id="ARBA00049442"/>
    </source>
</evidence>
<dbReference type="Gene3D" id="3.40.50.720">
    <property type="entry name" value="NAD(P)-binding Rossmann-like Domain"/>
    <property type="match status" value="1"/>
</dbReference>
<evidence type="ECO:0000256" key="3">
    <source>
        <dbReference type="ARBA" id="ARBA00022857"/>
    </source>
</evidence>
<dbReference type="GO" id="GO:0019632">
    <property type="term" value="P:shikimate metabolic process"/>
    <property type="evidence" value="ECO:0007669"/>
    <property type="project" value="TreeGrafter"/>
</dbReference>
<dbReference type="CDD" id="cd01065">
    <property type="entry name" value="NAD_bind_Shikimate_DH"/>
    <property type="match status" value="1"/>
</dbReference>
<proteinExistence type="predicted"/>
<evidence type="ECO:0000256" key="4">
    <source>
        <dbReference type="ARBA" id="ARBA00023002"/>
    </source>
</evidence>
<name>A0A6N7QKZ9_9GAMM</name>
<dbReference type="InterPro" id="IPR036291">
    <property type="entry name" value="NAD(P)-bd_dom_sf"/>
</dbReference>
<keyword evidence="3" id="KW-0521">NADP</keyword>
<gene>
    <name evidence="9" type="ORF">GH984_00315</name>
</gene>
<dbReference type="GO" id="GO:0005829">
    <property type="term" value="C:cytosol"/>
    <property type="evidence" value="ECO:0007669"/>
    <property type="project" value="TreeGrafter"/>
</dbReference>
<dbReference type="GO" id="GO:0009073">
    <property type="term" value="P:aromatic amino acid family biosynthetic process"/>
    <property type="evidence" value="ECO:0007669"/>
    <property type="project" value="UniProtKB-KW"/>
</dbReference>
<dbReference type="Gene3D" id="3.40.50.10860">
    <property type="entry name" value="Leucine Dehydrogenase, chain A, domain 1"/>
    <property type="match status" value="1"/>
</dbReference>
<keyword evidence="10" id="KW-1185">Reference proteome</keyword>
<keyword evidence="4" id="KW-0560">Oxidoreductase</keyword>
<dbReference type="InterPro" id="IPR046346">
    <property type="entry name" value="Aminoacid_DH-like_N_sf"/>
</dbReference>
<evidence type="ECO:0000313" key="9">
    <source>
        <dbReference type="EMBL" id="MRH77156.1"/>
    </source>
</evidence>
<dbReference type="Proteomes" id="UP000433788">
    <property type="component" value="Unassembled WGS sequence"/>
</dbReference>
<evidence type="ECO:0000256" key="2">
    <source>
        <dbReference type="ARBA" id="ARBA00012962"/>
    </source>
</evidence>
<sequence>MEITGNTRISAIIADPIHHVKTPQGINARLLANHVDGVLVPVHVSADELPAVVNGFRAMKNLQGFIVTVPHKSAILALCDEVEEDAQRIGAVNVVRRDENGRLRGYMLDGEGFVAGLKGANIPLANQTAYLAGAGGAANAIAFALAKNGVKQLTIANRTAEKAEDLIDRVSKAYPKCQYQLGSRDPSGHNLVVNATSLGLRTEDALPLDTEPLTPDQTVAEIIMQPAETALLAAAKSKGCQVHPGLPMLQNQLALMTKILAFIEEE</sequence>
<dbReference type="EC" id="1.1.1.25" evidence="2"/>
<dbReference type="Pfam" id="PF08501">
    <property type="entry name" value="Shikimate_dh_N"/>
    <property type="match status" value="1"/>
</dbReference>
<dbReference type="PANTHER" id="PTHR21089">
    <property type="entry name" value="SHIKIMATE DEHYDROGENASE"/>
    <property type="match status" value="1"/>
</dbReference>
<evidence type="ECO:0000256" key="5">
    <source>
        <dbReference type="ARBA" id="ARBA00023141"/>
    </source>
</evidence>
<keyword evidence="5" id="KW-0028">Amino-acid biosynthesis</keyword>
<evidence type="ECO:0000259" key="7">
    <source>
        <dbReference type="Pfam" id="PF01488"/>
    </source>
</evidence>
<dbReference type="SUPFAM" id="SSF51735">
    <property type="entry name" value="NAD(P)-binding Rossmann-fold domains"/>
    <property type="match status" value="1"/>
</dbReference>
<dbReference type="Pfam" id="PF01488">
    <property type="entry name" value="Shikimate_DH"/>
    <property type="match status" value="1"/>
</dbReference>
<dbReference type="AlphaFoldDB" id="A0A6N7QKZ9"/>
<dbReference type="UniPathway" id="UPA00053">
    <property type="reaction ID" value="UER00087"/>
</dbReference>